<dbReference type="GO" id="GO:0006508">
    <property type="term" value="P:proteolysis"/>
    <property type="evidence" value="ECO:0007669"/>
    <property type="project" value="UniProtKB-KW"/>
</dbReference>
<accession>A0A917D706</accession>
<comment type="similarity">
    <text evidence="1">Belongs to the peptidase C40 family.</text>
</comment>
<feature type="domain" description="NlpC/P60" evidence="6">
    <location>
        <begin position="253"/>
        <end position="367"/>
    </location>
</feature>
<dbReference type="PANTHER" id="PTHR47359">
    <property type="entry name" value="PEPTIDOGLYCAN DL-ENDOPEPTIDASE CWLO"/>
    <property type="match status" value="1"/>
</dbReference>
<comment type="caution">
    <text evidence="7">The sequence shown here is derived from an EMBL/GenBank/DDBJ whole genome shotgun (WGS) entry which is preliminary data.</text>
</comment>
<sequence length="367" mass="36415">MIDLLSAPIRELAASLGTGTCPPGGSPDALRDASTALRTASHLATTAAGAIGPVWSGGAAVAAEQSIAEASRVAAALQAHGDELNAVLARATATVHAGTVELAAVLGSFLAYAAAAAPTLWTPAGQTALVAVAAEHLTRATAVVARVKAELAQHTAEATALVQPPAVPDRAGTSPAATAPAAAVSSPVQALQSVGQAFTSATSTTPTSFAGFSDSAPDSRSGQAEGHRAYDPRTGGKGVEVALPDGSTAIAPNEKAASAVRFALAQQGTPYVWGGTTPGQGLDCSGLTQSAYGQAGLDIPRLAADQDIGTPVGAENLLPGDLAVWDGHVAMVVGNGQLVEAGDPVQVNPIRTSNSGMAFHGFYRPTE</sequence>
<evidence type="ECO:0000256" key="5">
    <source>
        <dbReference type="SAM" id="MobiDB-lite"/>
    </source>
</evidence>
<reference evidence="7" key="1">
    <citation type="journal article" date="2014" name="Int. J. Syst. Evol. Microbiol.">
        <title>Complete genome sequence of Corynebacterium casei LMG S-19264T (=DSM 44701T), isolated from a smear-ripened cheese.</title>
        <authorList>
            <consortium name="US DOE Joint Genome Institute (JGI-PGF)"/>
            <person name="Walter F."/>
            <person name="Albersmeier A."/>
            <person name="Kalinowski J."/>
            <person name="Ruckert C."/>
        </authorList>
    </citation>
    <scope>NUCLEOTIDE SEQUENCE</scope>
    <source>
        <strain evidence="7">CCM 7905</strain>
    </source>
</reference>
<dbReference type="Gene3D" id="3.90.1720.10">
    <property type="entry name" value="endopeptidase domain like (from Nostoc punctiforme)"/>
    <property type="match status" value="1"/>
</dbReference>
<dbReference type="EMBL" id="BMCU01000003">
    <property type="protein sequence ID" value="GGG13208.1"/>
    <property type="molecule type" value="Genomic_DNA"/>
</dbReference>
<dbReference type="PANTHER" id="PTHR47359:SF3">
    <property type="entry name" value="NLP_P60 DOMAIN-CONTAINING PROTEIN-RELATED"/>
    <property type="match status" value="1"/>
</dbReference>
<keyword evidence="3 7" id="KW-0378">Hydrolase</keyword>
<keyword evidence="4" id="KW-0788">Thiol protease</keyword>
<dbReference type="AlphaFoldDB" id="A0A917D706"/>
<evidence type="ECO:0000256" key="2">
    <source>
        <dbReference type="ARBA" id="ARBA00022670"/>
    </source>
</evidence>
<evidence type="ECO:0000259" key="6">
    <source>
        <dbReference type="PROSITE" id="PS51935"/>
    </source>
</evidence>
<dbReference type="Pfam" id="PF00877">
    <property type="entry name" value="NLPC_P60"/>
    <property type="match status" value="1"/>
</dbReference>
<evidence type="ECO:0000256" key="1">
    <source>
        <dbReference type="ARBA" id="ARBA00007074"/>
    </source>
</evidence>
<gene>
    <name evidence="7" type="ORF">GCM10007304_28990</name>
</gene>
<evidence type="ECO:0000313" key="8">
    <source>
        <dbReference type="Proteomes" id="UP000654257"/>
    </source>
</evidence>
<proteinExistence type="inferred from homology"/>
<organism evidence="7 8">
    <name type="scientific">Rhodococcoides trifolii</name>
    <dbReference type="NCBI Taxonomy" id="908250"/>
    <lineage>
        <taxon>Bacteria</taxon>
        <taxon>Bacillati</taxon>
        <taxon>Actinomycetota</taxon>
        <taxon>Actinomycetes</taxon>
        <taxon>Mycobacteriales</taxon>
        <taxon>Nocardiaceae</taxon>
        <taxon>Rhodococcoides</taxon>
    </lineage>
</organism>
<dbReference type="RefSeq" id="WP_188545568.1">
    <property type="nucleotide sequence ID" value="NZ_BMCU01000003.1"/>
</dbReference>
<dbReference type="GO" id="GO:0008234">
    <property type="term" value="F:cysteine-type peptidase activity"/>
    <property type="evidence" value="ECO:0007669"/>
    <property type="project" value="UniProtKB-KW"/>
</dbReference>
<keyword evidence="8" id="KW-1185">Reference proteome</keyword>
<dbReference type="InterPro" id="IPR038765">
    <property type="entry name" value="Papain-like_cys_pep_sf"/>
</dbReference>
<dbReference type="InterPro" id="IPR000064">
    <property type="entry name" value="NLP_P60_dom"/>
</dbReference>
<protein>
    <submittedName>
        <fullName evidence="7">Glycoside hydrolase</fullName>
    </submittedName>
</protein>
<keyword evidence="2" id="KW-0645">Protease</keyword>
<dbReference type="Proteomes" id="UP000654257">
    <property type="component" value="Unassembled WGS sequence"/>
</dbReference>
<name>A0A917D706_9NOCA</name>
<feature type="region of interest" description="Disordered" evidence="5">
    <location>
        <begin position="201"/>
        <end position="236"/>
    </location>
</feature>
<evidence type="ECO:0000256" key="3">
    <source>
        <dbReference type="ARBA" id="ARBA00022801"/>
    </source>
</evidence>
<dbReference type="SUPFAM" id="SSF54001">
    <property type="entry name" value="Cysteine proteinases"/>
    <property type="match status" value="1"/>
</dbReference>
<evidence type="ECO:0000313" key="7">
    <source>
        <dbReference type="EMBL" id="GGG13208.1"/>
    </source>
</evidence>
<feature type="compositionally biased region" description="Low complexity" evidence="5">
    <location>
        <begin position="201"/>
        <end position="213"/>
    </location>
</feature>
<evidence type="ECO:0000256" key="4">
    <source>
        <dbReference type="ARBA" id="ARBA00022807"/>
    </source>
</evidence>
<dbReference type="PROSITE" id="PS51935">
    <property type="entry name" value="NLPC_P60"/>
    <property type="match status" value="1"/>
</dbReference>
<reference evidence="7" key="2">
    <citation type="submission" date="2020-09" db="EMBL/GenBank/DDBJ databases">
        <authorList>
            <person name="Sun Q."/>
            <person name="Sedlacek I."/>
        </authorList>
    </citation>
    <scope>NUCLEOTIDE SEQUENCE</scope>
    <source>
        <strain evidence="7">CCM 7905</strain>
    </source>
</reference>
<dbReference type="InterPro" id="IPR051794">
    <property type="entry name" value="PG_Endopeptidase_C40"/>
</dbReference>